<sequence length="98" mass="9598">MVKQSRLVVLQGGSAGAGISGGAGLSGSLGGAAGGRWGRNIRGAGLRGSLGGIAGADASTGVSGSGGVVGGAKRRYFCNGRNRSKWECNKCFCPRQAV</sequence>
<accession>A0AAV4XBQ9</accession>
<protein>
    <submittedName>
        <fullName evidence="1">Uncharacterized protein</fullName>
    </submittedName>
</protein>
<reference evidence="1 2" key="1">
    <citation type="submission" date="2021-06" db="EMBL/GenBank/DDBJ databases">
        <title>Caerostris extrusa draft genome.</title>
        <authorList>
            <person name="Kono N."/>
            <person name="Arakawa K."/>
        </authorList>
    </citation>
    <scope>NUCLEOTIDE SEQUENCE [LARGE SCALE GENOMIC DNA]</scope>
</reference>
<name>A0AAV4XBQ9_CAEEX</name>
<organism evidence="1 2">
    <name type="scientific">Caerostris extrusa</name>
    <name type="common">Bark spider</name>
    <name type="synonym">Caerostris bankana</name>
    <dbReference type="NCBI Taxonomy" id="172846"/>
    <lineage>
        <taxon>Eukaryota</taxon>
        <taxon>Metazoa</taxon>
        <taxon>Ecdysozoa</taxon>
        <taxon>Arthropoda</taxon>
        <taxon>Chelicerata</taxon>
        <taxon>Arachnida</taxon>
        <taxon>Araneae</taxon>
        <taxon>Araneomorphae</taxon>
        <taxon>Entelegynae</taxon>
        <taxon>Araneoidea</taxon>
        <taxon>Araneidae</taxon>
        <taxon>Caerostris</taxon>
    </lineage>
</organism>
<evidence type="ECO:0000313" key="1">
    <source>
        <dbReference type="EMBL" id="GIY92113.1"/>
    </source>
</evidence>
<dbReference type="EMBL" id="BPLR01017500">
    <property type="protein sequence ID" value="GIY92113.1"/>
    <property type="molecule type" value="Genomic_DNA"/>
</dbReference>
<dbReference type="AlphaFoldDB" id="A0AAV4XBQ9"/>
<proteinExistence type="predicted"/>
<dbReference type="Proteomes" id="UP001054945">
    <property type="component" value="Unassembled WGS sequence"/>
</dbReference>
<evidence type="ECO:0000313" key="2">
    <source>
        <dbReference type="Proteomes" id="UP001054945"/>
    </source>
</evidence>
<comment type="caution">
    <text evidence="1">The sequence shown here is derived from an EMBL/GenBank/DDBJ whole genome shotgun (WGS) entry which is preliminary data.</text>
</comment>
<keyword evidence="2" id="KW-1185">Reference proteome</keyword>
<gene>
    <name evidence="1" type="ORF">CEXT_682881</name>
</gene>